<dbReference type="RefSeq" id="XP_004337860.1">
    <property type="nucleotide sequence ID" value="XM_004337812.1"/>
</dbReference>
<dbReference type="InterPro" id="IPR038899">
    <property type="entry name" value="METTL22"/>
</dbReference>
<keyword evidence="2" id="KW-1185">Reference proteome</keyword>
<dbReference type="STRING" id="1257118.L8GSC9"/>
<dbReference type="InterPro" id="IPR019410">
    <property type="entry name" value="Methyltransf_16"/>
</dbReference>
<accession>L8GSC9</accession>
<name>L8GSC9_ACACF</name>
<dbReference type="PANTHER" id="PTHR23108">
    <property type="entry name" value="METHYLTRANSFERASE-RELATED"/>
    <property type="match status" value="1"/>
</dbReference>
<dbReference type="Pfam" id="PF10294">
    <property type="entry name" value="Methyltransf_16"/>
    <property type="match status" value="1"/>
</dbReference>
<gene>
    <name evidence="1" type="ORF">ACA1_187330</name>
</gene>
<dbReference type="KEGG" id="acan:ACA1_187330"/>
<protein>
    <submittedName>
        <fullName evidence="1">SAM (And some other nucleotide) binding motif domain containing protein</fullName>
    </submittedName>
</protein>
<dbReference type="EMBL" id="KB008020">
    <property type="protein sequence ID" value="ELR15847.1"/>
    <property type="molecule type" value="Genomic_DNA"/>
</dbReference>
<dbReference type="SUPFAM" id="SSF53335">
    <property type="entry name" value="S-adenosyl-L-methionine-dependent methyltransferases"/>
    <property type="match status" value="1"/>
</dbReference>
<evidence type="ECO:0000313" key="1">
    <source>
        <dbReference type="EMBL" id="ELR15847.1"/>
    </source>
</evidence>
<reference evidence="1 2" key="1">
    <citation type="journal article" date="2013" name="Genome Biol.">
        <title>Genome of Acanthamoeba castellanii highlights extensive lateral gene transfer and early evolution of tyrosine kinase signaling.</title>
        <authorList>
            <person name="Clarke M."/>
            <person name="Lohan A.J."/>
            <person name="Liu B."/>
            <person name="Lagkouvardos I."/>
            <person name="Roy S."/>
            <person name="Zafar N."/>
            <person name="Bertelli C."/>
            <person name="Schilde C."/>
            <person name="Kianianmomeni A."/>
            <person name="Burglin T.R."/>
            <person name="Frech C."/>
            <person name="Turcotte B."/>
            <person name="Kopec K.O."/>
            <person name="Synnott J.M."/>
            <person name="Choo C."/>
            <person name="Paponov I."/>
            <person name="Finkler A."/>
            <person name="Soon Heng Tan C."/>
            <person name="Hutchins A.P."/>
            <person name="Weinmeier T."/>
            <person name="Rattei T."/>
            <person name="Chu J.S."/>
            <person name="Gimenez G."/>
            <person name="Irimia M."/>
            <person name="Rigden D.J."/>
            <person name="Fitzpatrick D.A."/>
            <person name="Lorenzo-Morales J."/>
            <person name="Bateman A."/>
            <person name="Chiu C.H."/>
            <person name="Tang P."/>
            <person name="Hegemann P."/>
            <person name="Fromm H."/>
            <person name="Raoult D."/>
            <person name="Greub G."/>
            <person name="Miranda-Saavedra D."/>
            <person name="Chen N."/>
            <person name="Nash P."/>
            <person name="Ginger M.L."/>
            <person name="Horn M."/>
            <person name="Schaap P."/>
            <person name="Caler L."/>
            <person name="Loftus B."/>
        </authorList>
    </citation>
    <scope>NUCLEOTIDE SEQUENCE [LARGE SCALE GENOMIC DNA]</scope>
    <source>
        <strain evidence="1 2">Neff</strain>
    </source>
</reference>
<dbReference type="GO" id="GO:0005634">
    <property type="term" value="C:nucleus"/>
    <property type="evidence" value="ECO:0007669"/>
    <property type="project" value="TreeGrafter"/>
</dbReference>
<dbReference type="OrthoDB" id="46564at2759"/>
<dbReference type="GO" id="GO:0008276">
    <property type="term" value="F:protein methyltransferase activity"/>
    <property type="evidence" value="ECO:0007669"/>
    <property type="project" value="InterPro"/>
</dbReference>
<organism evidence="1 2">
    <name type="scientific">Acanthamoeba castellanii (strain ATCC 30010 / Neff)</name>
    <dbReference type="NCBI Taxonomy" id="1257118"/>
    <lineage>
        <taxon>Eukaryota</taxon>
        <taxon>Amoebozoa</taxon>
        <taxon>Discosea</taxon>
        <taxon>Longamoebia</taxon>
        <taxon>Centramoebida</taxon>
        <taxon>Acanthamoebidae</taxon>
        <taxon>Acanthamoeba</taxon>
    </lineage>
</organism>
<sequence>MFNPDMFVNRNYTKQAFTFGTEPDSRFTVELTVLPSASTDFDLTGQVVWPCATWFSEYLVDHPELVQGKNVLELGAGVGLCGLVAHKLGAKVCILTEGNDEVTTILKQNVEELLLKQVSTNEEGRGVLDAAKHLWGQDLDAFEQRFPYKYDVIMGSDIIVNFFSFSFFDDGLEGMMLTLDRLLHRTKEAVVFLAYSRVGERKLMRLIEASNFVATTIAQQGENETYILALHRKTL</sequence>
<dbReference type="CDD" id="cd02440">
    <property type="entry name" value="AdoMet_MTases"/>
    <property type="match status" value="1"/>
</dbReference>
<evidence type="ECO:0000313" key="2">
    <source>
        <dbReference type="Proteomes" id="UP000011083"/>
    </source>
</evidence>
<dbReference type="PANTHER" id="PTHR23108:SF3">
    <property type="entry name" value="METHYLTRANSFERASE FAMILY PROTEIN"/>
    <property type="match status" value="1"/>
</dbReference>
<dbReference type="Proteomes" id="UP000011083">
    <property type="component" value="Unassembled WGS sequence"/>
</dbReference>
<proteinExistence type="predicted"/>
<dbReference type="VEuPathDB" id="AmoebaDB:ACA1_187330"/>
<dbReference type="GeneID" id="14916505"/>
<dbReference type="InterPro" id="IPR029063">
    <property type="entry name" value="SAM-dependent_MTases_sf"/>
</dbReference>
<dbReference type="Gene3D" id="3.40.50.150">
    <property type="entry name" value="Vaccinia Virus protein VP39"/>
    <property type="match status" value="1"/>
</dbReference>
<dbReference type="AlphaFoldDB" id="L8GSC9"/>